<dbReference type="HOGENOM" id="CLU_2443814_0_0_1"/>
<dbReference type="Gramene" id="ERN02611">
    <property type="protein sequence ID" value="ERN02611"/>
    <property type="gene ID" value="AMTR_s00391p00004640"/>
</dbReference>
<name>W1P4U5_AMBTC</name>
<accession>W1P4U5</accession>
<dbReference type="Proteomes" id="UP000017836">
    <property type="component" value="Unassembled WGS sequence"/>
</dbReference>
<dbReference type="AlphaFoldDB" id="W1P4U5"/>
<dbReference type="EMBL" id="KI394521">
    <property type="protein sequence ID" value="ERN02611.1"/>
    <property type="molecule type" value="Genomic_DNA"/>
</dbReference>
<evidence type="ECO:0000313" key="2">
    <source>
        <dbReference type="Proteomes" id="UP000017836"/>
    </source>
</evidence>
<sequence length="90" mass="9683">MGSSIAIVPTSTHPPFLSAAPRLIPISSVTPTNLAAQLQTSLVGTFNPQRNDSPLQGLLLFLLPVWGESFSNIRNQASLSWRSSVPFSLH</sequence>
<proteinExistence type="predicted"/>
<keyword evidence="2" id="KW-1185">Reference proteome</keyword>
<protein>
    <submittedName>
        <fullName evidence="1">Uncharacterized protein</fullName>
    </submittedName>
</protein>
<evidence type="ECO:0000313" key="1">
    <source>
        <dbReference type="EMBL" id="ERN02611.1"/>
    </source>
</evidence>
<organism evidence="1 2">
    <name type="scientific">Amborella trichopoda</name>
    <dbReference type="NCBI Taxonomy" id="13333"/>
    <lineage>
        <taxon>Eukaryota</taxon>
        <taxon>Viridiplantae</taxon>
        <taxon>Streptophyta</taxon>
        <taxon>Embryophyta</taxon>
        <taxon>Tracheophyta</taxon>
        <taxon>Spermatophyta</taxon>
        <taxon>Magnoliopsida</taxon>
        <taxon>Amborellales</taxon>
        <taxon>Amborellaceae</taxon>
        <taxon>Amborella</taxon>
    </lineage>
</organism>
<reference evidence="2" key="1">
    <citation type="journal article" date="2013" name="Science">
        <title>The Amborella genome and the evolution of flowering plants.</title>
        <authorList>
            <consortium name="Amborella Genome Project"/>
        </authorList>
    </citation>
    <scope>NUCLEOTIDE SEQUENCE [LARGE SCALE GENOMIC DNA]</scope>
</reference>
<gene>
    <name evidence="1" type="ORF">AMTR_s00391p00004640</name>
</gene>